<dbReference type="EMBL" id="JAVFHQ010000015">
    <property type="protein sequence ID" value="KAK4546397.1"/>
    <property type="molecule type" value="Genomic_DNA"/>
</dbReference>
<reference evidence="5 6" key="1">
    <citation type="submission" date="2021-11" db="EMBL/GenBank/DDBJ databases">
        <title>Black yeast isolated from Biological Soil Crust.</title>
        <authorList>
            <person name="Kurbessoian T."/>
        </authorList>
    </citation>
    <scope>NUCLEOTIDE SEQUENCE [LARGE SCALE GENOMIC DNA]</scope>
    <source>
        <strain evidence="5 6">CCFEE 5522</strain>
    </source>
</reference>
<name>A0AAV9JM51_9PEZI</name>
<feature type="domain" description="FAD-binding" evidence="4">
    <location>
        <begin position="26"/>
        <end position="223"/>
    </location>
</feature>
<dbReference type="InterPro" id="IPR036188">
    <property type="entry name" value="FAD/NAD-bd_sf"/>
</dbReference>
<proteinExistence type="predicted"/>
<keyword evidence="6" id="KW-1185">Reference proteome</keyword>
<keyword evidence="1" id="KW-0285">Flavoprotein</keyword>
<organism evidence="5 6">
    <name type="scientific">Oleoguttula mirabilis</name>
    <dbReference type="NCBI Taxonomy" id="1507867"/>
    <lineage>
        <taxon>Eukaryota</taxon>
        <taxon>Fungi</taxon>
        <taxon>Dikarya</taxon>
        <taxon>Ascomycota</taxon>
        <taxon>Pezizomycotina</taxon>
        <taxon>Dothideomycetes</taxon>
        <taxon>Dothideomycetidae</taxon>
        <taxon>Mycosphaerellales</taxon>
        <taxon>Teratosphaeriaceae</taxon>
        <taxon>Oleoguttula</taxon>
    </lineage>
</organism>
<keyword evidence="2" id="KW-0274">FAD</keyword>
<dbReference type="Gene3D" id="3.50.50.60">
    <property type="entry name" value="FAD/NAD(P)-binding domain"/>
    <property type="match status" value="1"/>
</dbReference>
<dbReference type="SUPFAM" id="SSF51905">
    <property type="entry name" value="FAD/NAD(P)-binding domain"/>
    <property type="match status" value="1"/>
</dbReference>
<dbReference type="AlphaFoldDB" id="A0AAV9JM51"/>
<evidence type="ECO:0000313" key="5">
    <source>
        <dbReference type="EMBL" id="KAK4546397.1"/>
    </source>
</evidence>
<dbReference type="InterPro" id="IPR002938">
    <property type="entry name" value="FAD-bd"/>
</dbReference>
<protein>
    <recommendedName>
        <fullName evidence="4">FAD-binding domain-containing protein</fullName>
    </recommendedName>
</protein>
<evidence type="ECO:0000256" key="2">
    <source>
        <dbReference type="ARBA" id="ARBA00022827"/>
    </source>
</evidence>
<evidence type="ECO:0000256" key="3">
    <source>
        <dbReference type="ARBA" id="ARBA00023002"/>
    </source>
</evidence>
<dbReference type="PANTHER" id="PTHR43004:SF8">
    <property type="entry name" value="FAD-BINDING DOMAIN-CONTAINING PROTEIN-RELATED"/>
    <property type="match status" value="1"/>
</dbReference>
<dbReference type="GO" id="GO:0071949">
    <property type="term" value="F:FAD binding"/>
    <property type="evidence" value="ECO:0007669"/>
    <property type="project" value="InterPro"/>
</dbReference>
<evidence type="ECO:0000256" key="1">
    <source>
        <dbReference type="ARBA" id="ARBA00022630"/>
    </source>
</evidence>
<gene>
    <name evidence="5" type="ORF">LTR36_002074</name>
</gene>
<accession>A0AAV9JM51</accession>
<sequence length="224" mass="25455">MLHTSWLHSLAGEEYGRLYAWGNRPDRKGGYENASPCVMSDLPQSILEPILVDNARAAGAEFRFATEFVSQLAVSHDQIQTEVRERASGRTYKIRSRFLIGADGARSPVLDSLGIPVDGRQINTALHVHIKADLTRFLDPRPGYLNWILNPEVPQWSAVGNFRMVRPWDEFVASMHPAEKDGRIFEPSERNILDRLHQMIGDYEVPIEILSSFRWTINDQVAQT</sequence>
<dbReference type="Proteomes" id="UP001324427">
    <property type="component" value="Unassembled WGS sequence"/>
</dbReference>
<evidence type="ECO:0000259" key="4">
    <source>
        <dbReference type="Pfam" id="PF01494"/>
    </source>
</evidence>
<dbReference type="Pfam" id="PF01494">
    <property type="entry name" value="FAD_binding_3"/>
    <property type="match status" value="1"/>
</dbReference>
<comment type="caution">
    <text evidence="5">The sequence shown here is derived from an EMBL/GenBank/DDBJ whole genome shotgun (WGS) entry which is preliminary data.</text>
</comment>
<dbReference type="InterPro" id="IPR050641">
    <property type="entry name" value="RIFMO-like"/>
</dbReference>
<dbReference type="PANTHER" id="PTHR43004">
    <property type="entry name" value="TRK SYSTEM POTASSIUM UPTAKE PROTEIN"/>
    <property type="match status" value="1"/>
</dbReference>
<dbReference type="GO" id="GO:0016709">
    <property type="term" value="F:oxidoreductase activity, acting on paired donors, with incorporation or reduction of molecular oxygen, NAD(P)H as one donor, and incorporation of one atom of oxygen"/>
    <property type="evidence" value="ECO:0007669"/>
    <property type="project" value="UniProtKB-ARBA"/>
</dbReference>
<evidence type="ECO:0000313" key="6">
    <source>
        <dbReference type="Proteomes" id="UP001324427"/>
    </source>
</evidence>
<keyword evidence="3" id="KW-0560">Oxidoreductase</keyword>